<dbReference type="Proteomes" id="UP000789739">
    <property type="component" value="Unassembled WGS sequence"/>
</dbReference>
<dbReference type="GO" id="GO:0003723">
    <property type="term" value="F:RNA binding"/>
    <property type="evidence" value="ECO:0007669"/>
    <property type="project" value="UniProtKB-UniRule"/>
</dbReference>
<feature type="domain" description="RRM" evidence="3">
    <location>
        <begin position="508"/>
        <end position="587"/>
    </location>
</feature>
<evidence type="ECO:0000256" key="2">
    <source>
        <dbReference type="SAM" id="MobiDB-lite"/>
    </source>
</evidence>
<name>A0A9N9CB41_9GLOM</name>
<proteinExistence type="predicted"/>
<dbReference type="PROSITE" id="PS50102">
    <property type="entry name" value="RRM"/>
    <property type="match status" value="3"/>
</dbReference>
<evidence type="ECO:0000259" key="3">
    <source>
        <dbReference type="PROSITE" id="PS50102"/>
    </source>
</evidence>
<dbReference type="EMBL" id="CAJVPI010001147">
    <property type="protein sequence ID" value="CAG8597388.1"/>
    <property type="molecule type" value="Genomic_DNA"/>
</dbReference>
<dbReference type="Gene3D" id="3.30.70.330">
    <property type="match status" value="3"/>
</dbReference>
<dbReference type="PANTHER" id="PTHR48034">
    <property type="entry name" value="TRANSFORMER-2 SEX-DETERMINING PROTEIN-RELATED"/>
    <property type="match status" value="1"/>
</dbReference>
<dbReference type="SMART" id="SM00360">
    <property type="entry name" value="RRM"/>
    <property type="match status" value="3"/>
</dbReference>
<protein>
    <submittedName>
        <fullName evidence="4">7675_t:CDS:1</fullName>
    </submittedName>
</protein>
<dbReference type="InterPro" id="IPR050441">
    <property type="entry name" value="RBM"/>
</dbReference>
<gene>
    <name evidence="4" type="ORF">PBRASI_LOCUS7455</name>
</gene>
<evidence type="ECO:0000313" key="5">
    <source>
        <dbReference type="Proteomes" id="UP000789739"/>
    </source>
</evidence>
<dbReference type="InterPro" id="IPR012677">
    <property type="entry name" value="Nucleotide-bd_a/b_plait_sf"/>
</dbReference>
<dbReference type="SUPFAM" id="SSF54928">
    <property type="entry name" value="RNA-binding domain, RBD"/>
    <property type="match status" value="2"/>
</dbReference>
<comment type="caution">
    <text evidence="4">The sequence shown here is derived from an EMBL/GenBank/DDBJ whole genome shotgun (WGS) entry which is preliminary data.</text>
</comment>
<feature type="domain" description="RRM" evidence="3">
    <location>
        <begin position="420"/>
        <end position="494"/>
    </location>
</feature>
<reference evidence="4" key="1">
    <citation type="submission" date="2021-06" db="EMBL/GenBank/DDBJ databases">
        <authorList>
            <person name="Kallberg Y."/>
            <person name="Tangrot J."/>
            <person name="Rosling A."/>
        </authorList>
    </citation>
    <scope>NUCLEOTIDE SEQUENCE</scope>
    <source>
        <strain evidence="4">BR232B</strain>
    </source>
</reference>
<dbReference type="OrthoDB" id="410044at2759"/>
<feature type="compositionally biased region" description="Polar residues" evidence="2">
    <location>
        <begin position="51"/>
        <end position="64"/>
    </location>
</feature>
<accession>A0A9N9CB41</accession>
<keyword evidence="1" id="KW-0694">RNA-binding</keyword>
<evidence type="ECO:0000256" key="1">
    <source>
        <dbReference type="PROSITE-ProRule" id="PRU00176"/>
    </source>
</evidence>
<dbReference type="InterPro" id="IPR035979">
    <property type="entry name" value="RBD_domain_sf"/>
</dbReference>
<evidence type="ECO:0000313" key="4">
    <source>
        <dbReference type="EMBL" id="CAG8597388.1"/>
    </source>
</evidence>
<feature type="compositionally biased region" description="Polar residues" evidence="2">
    <location>
        <begin position="72"/>
        <end position="86"/>
    </location>
</feature>
<feature type="region of interest" description="Disordered" evidence="2">
    <location>
        <begin position="51"/>
        <end position="86"/>
    </location>
</feature>
<dbReference type="InterPro" id="IPR000504">
    <property type="entry name" value="RRM_dom"/>
</dbReference>
<dbReference type="AlphaFoldDB" id="A0A9N9CB41"/>
<keyword evidence="5" id="KW-1185">Reference proteome</keyword>
<feature type="domain" description="RRM" evidence="3">
    <location>
        <begin position="339"/>
        <end position="418"/>
    </location>
</feature>
<dbReference type="Pfam" id="PF00076">
    <property type="entry name" value="RRM_1"/>
    <property type="match status" value="3"/>
</dbReference>
<organism evidence="4 5">
    <name type="scientific">Paraglomus brasilianum</name>
    <dbReference type="NCBI Taxonomy" id="144538"/>
    <lineage>
        <taxon>Eukaryota</taxon>
        <taxon>Fungi</taxon>
        <taxon>Fungi incertae sedis</taxon>
        <taxon>Mucoromycota</taxon>
        <taxon>Glomeromycotina</taxon>
        <taxon>Glomeromycetes</taxon>
        <taxon>Paraglomerales</taxon>
        <taxon>Paraglomeraceae</taxon>
        <taxon>Paraglomus</taxon>
    </lineage>
</organism>
<sequence>MAESKSQITRPTFFEEEDVRIDDVLSTNTKRNKRKKKKPTTTNTIIAQLTQEFQETTSPIDENDNVTHSRGSEPIQNSAESSLTTQTSLGYAELSPKTKTGTTPVTHEQYIDADFSNAIDYIKPLFKSIRSQTEYLSRTCPQVRRARDELMTLEVIPDPASIARTLLTLARTVSDCTKAIDTLITNTVQNDMCEFGNNSDMHTNAPIVTQNQESSSNHTDTTRCGKFDIAYEKNAKVQSIDSTDEAINITNDIHISRETTDACVDEIESCSRNAEESNVYQCKEDSISTQIMDISDTSTFKSQDRLALPQSMFDNHDGCADRQMFPGCAQAGKRGLPAGCLFVASLDATKSEDHLQQAVSRHFTQWGRVLHVKVLRDWADRPYAFVQFEDINDAEVALKEAHNSWINGRQIRVEKARVNRTLFVAKLNPDHVEEEIRSILEQFGPLEEISIPKNFNTGRNKGCGFVKFCYRDDAIVAFNSLRQTTTYFLEWAENLDKPPFETNEEDTHSLYVGNLNENLITKELLHDRFEPYGKIEDIHLVNRGRDYGKPAYAFIRFSEALSAEAAIVQENNVEYLERQIKVRRRLTQEYRNFQFELNRQHNEIRRRSAGHHKNTNFLGNNQTVSHIYANTAQYNQGSGSIPPTTFYPPVQIIPPNHSGLSPVSVTSPGSFSERRSIPIQRPDFHMFPPMPFVQTMDGQLYPFVPYYHESAGTFAM</sequence>